<keyword evidence="4" id="KW-1185">Reference proteome</keyword>
<sequence>MYHQDLMAFPSSLGRSRDKDRRTIKSTSEHVTYKKVVFFPKWFLYVRFFIFHLLILASFNSLSFERIYLHCGCKWGII</sequence>
<accession>A0A564Z0G3</accession>
<protein>
    <submittedName>
        <fullName evidence="3">Uncharacterized protein</fullName>
    </submittedName>
</protein>
<dbReference type="Proteomes" id="UP000321570">
    <property type="component" value="Unassembled WGS sequence"/>
</dbReference>
<feature type="region of interest" description="Disordered" evidence="1">
    <location>
        <begin position="1"/>
        <end position="25"/>
    </location>
</feature>
<keyword evidence="2" id="KW-1133">Transmembrane helix</keyword>
<keyword evidence="2" id="KW-0812">Transmembrane</keyword>
<feature type="transmembrane region" description="Helical" evidence="2">
    <location>
        <begin position="42"/>
        <end position="59"/>
    </location>
</feature>
<name>A0A564Z0G3_HYMDI</name>
<dbReference type="EMBL" id="CABIJS010000543">
    <property type="protein sequence ID" value="VUZ52930.1"/>
    <property type="molecule type" value="Genomic_DNA"/>
</dbReference>
<dbReference type="AlphaFoldDB" id="A0A564Z0G3"/>
<evidence type="ECO:0000313" key="3">
    <source>
        <dbReference type="EMBL" id="VUZ52930.1"/>
    </source>
</evidence>
<evidence type="ECO:0000256" key="2">
    <source>
        <dbReference type="SAM" id="Phobius"/>
    </source>
</evidence>
<gene>
    <name evidence="3" type="ORF">WMSIL1_LOCUS11313</name>
</gene>
<proteinExistence type="predicted"/>
<organism evidence="3 4">
    <name type="scientific">Hymenolepis diminuta</name>
    <name type="common">Rat tapeworm</name>
    <dbReference type="NCBI Taxonomy" id="6216"/>
    <lineage>
        <taxon>Eukaryota</taxon>
        <taxon>Metazoa</taxon>
        <taxon>Spiralia</taxon>
        <taxon>Lophotrochozoa</taxon>
        <taxon>Platyhelminthes</taxon>
        <taxon>Cestoda</taxon>
        <taxon>Eucestoda</taxon>
        <taxon>Cyclophyllidea</taxon>
        <taxon>Hymenolepididae</taxon>
        <taxon>Hymenolepis</taxon>
    </lineage>
</organism>
<evidence type="ECO:0000313" key="4">
    <source>
        <dbReference type="Proteomes" id="UP000321570"/>
    </source>
</evidence>
<reference evidence="3 4" key="1">
    <citation type="submission" date="2019-07" db="EMBL/GenBank/DDBJ databases">
        <authorList>
            <person name="Jastrzebski P J."/>
            <person name="Paukszto L."/>
            <person name="Jastrzebski P J."/>
        </authorList>
    </citation>
    <scope>NUCLEOTIDE SEQUENCE [LARGE SCALE GENOMIC DNA]</scope>
    <source>
        <strain evidence="3 4">WMS-il1</strain>
    </source>
</reference>
<keyword evidence="2" id="KW-0472">Membrane</keyword>
<feature type="compositionally biased region" description="Basic and acidic residues" evidence="1">
    <location>
        <begin position="15"/>
        <end position="25"/>
    </location>
</feature>
<evidence type="ECO:0000256" key="1">
    <source>
        <dbReference type="SAM" id="MobiDB-lite"/>
    </source>
</evidence>